<dbReference type="AlphaFoldDB" id="A0A1E3R950"/>
<dbReference type="SUPFAM" id="SSF52091">
    <property type="entry name" value="SpoIIaa-like"/>
    <property type="match status" value="1"/>
</dbReference>
<dbReference type="InterPro" id="IPR036513">
    <property type="entry name" value="STAS_dom_sf"/>
</dbReference>
<dbReference type="STRING" id="1776.BHQ18_26940"/>
<proteinExistence type="predicted"/>
<dbReference type="EMBL" id="MIHA01000031">
    <property type="protein sequence ID" value="ODQ86458.1"/>
    <property type="molecule type" value="Genomic_DNA"/>
</dbReference>
<dbReference type="InterPro" id="IPR058548">
    <property type="entry name" value="MlaB-like_STAS"/>
</dbReference>
<accession>A0A1E3R950</accession>
<evidence type="ECO:0000259" key="1">
    <source>
        <dbReference type="PROSITE" id="PS50801"/>
    </source>
</evidence>
<dbReference type="OrthoDB" id="4628340at2"/>
<protein>
    <submittedName>
        <fullName evidence="2">Anti-anti-sigma factor</fullName>
    </submittedName>
</protein>
<dbReference type="Proteomes" id="UP000094053">
    <property type="component" value="Unassembled WGS sequence"/>
</dbReference>
<organism evidence="2 3">
    <name type="scientific">Mycolicibacterium flavescens</name>
    <name type="common">Mycobacterium flavescens</name>
    <dbReference type="NCBI Taxonomy" id="1776"/>
    <lineage>
        <taxon>Bacteria</taxon>
        <taxon>Bacillati</taxon>
        <taxon>Actinomycetota</taxon>
        <taxon>Actinomycetes</taxon>
        <taxon>Mycobacteriales</taxon>
        <taxon>Mycobacteriaceae</taxon>
        <taxon>Mycolicibacterium</taxon>
    </lineage>
</organism>
<evidence type="ECO:0000313" key="3">
    <source>
        <dbReference type="Proteomes" id="UP000094053"/>
    </source>
</evidence>
<dbReference type="Pfam" id="PF13466">
    <property type="entry name" value="STAS_2"/>
    <property type="match status" value="1"/>
</dbReference>
<feature type="domain" description="STAS" evidence="1">
    <location>
        <begin position="18"/>
        <end position="103"/>
    </location>
</feature>
<dbReference type="InterPro" id="IPR002645">
    <property type="entry name" value="STAS_dom"/>
</dbReference>
<keyword evidence="3" id="KW-1185">Reference proteome</keyword>
<dbReference type="CDD" id="cd07043">
    <property type="entry name" value="STAS_anti-anti-sigma_factors"/>
    <property type="match status" value="1"/>
</dbReference>
<evidence type="ECO:0000313" key="2">
    <source>
        <dbReference type="EMBL" id="ODQ86458.1"/>
    </source>
</evidence>
<gene>
    <name evidence="2" type="ORF">BHQ18_26940</name>
</gene>
<dbReference type="RefSeq" id="WP_069416715.1">
    <property type="nucleotide sequence ID" value="NZ_JACKUL010000026.1"/>
</dbReference>
<dbReference type="PROSITE" id="PS50801">
    <property type="entry name" value="STAS"/>
    <property type="match status" value="1"/>
</dbReference>
<comment type="caution">
    <text evidence="2">The sequence shown here is derived from an EMBL/GenBank/DDBJ whole genome shotgun (WGS) entry which is preliminary data.</text>
</comment>
<name>A0A1E3R950_MYCFV</name>
<dbReference type="Gene3D" id="3.30.750.24">
    <property type="entry name" value="STAS domain"/>
    <property type="match status" value="1"/>
</dbReference>
<sequence length="103" mass="10507">MTVNEFRLTAGNAEASPVVTAAGEIDLANVDQFSAVLSRAADGNAAVTVDLTAVTYCDSAALRELFSTAAVAKLELVVPANGPITTLLRISGLDKVASVTVVD</sequence>
<reference evidence="3" key="1">
    <citation type="submission" date="2016-09" db="EMBL/GenBank/DDBJ databases">
        <authorList>
            <person name="Greninger A.L."/>
            <person name="Jerome K.R."/>
            <person name="Mcnair B."/>
            <person name="Wallis C."/>
            <person name="Fang F."/>
        </authorList>
    </citation>
    <scope>NUCLEOTIDE SEQUENCE [LARGE SCALE GENOMIC DNA]</scope>
    <source>
        <strain evidence="3">M6</strain>
    </source>
</reference>